<proteinExistence type="predicted"/>
<dbReference type="SUPFAM" id="SSF53756">
    <property type="entry name" value="UDP-Glycosyltransferase/glycogen phosphorylase"/>
    <property type="match status" value="1"/>
</dbReference>
<reference evidence="1" key="1">
    <citation type="submission" date="2024-06" db="EMBL/GenBank/DDBJ databases">
        <title>Complete genome sequence of the cellulolytic actinobacterium, Cellulosimicrobium ES-005.</title>
        <authorList>
            <person name="Matthews C.T."/>
            <person name="Underwood K.D."/>
            <person name="Ghanchi K.M."/>
            <person name="Fields S.D."/>
            <person name="Gardner S.G."/>
        </authorList>
    </citation>
    <scope>NUCLEOTIDE SEQUENCE</scope>
    <source>
        <strain evidence="1">ES-005</strain>
    </source>
</reference>
<organism evidence="1">
    <name type="scientific">Cellulosimicrobium sp. ES-005</name>
    <dbReference type="NCBI Taxonomy" id="3163031"/>
    <lineage>
        <taxon>Bacteria</taxon>
        <taxon>Bacillati</taxon>
        <taxon>Actinomycetota</taxon>
        <taxon>Actinomycetes</taxon>
        <taxon>Micrococcales</taxon>
        <taxon>Promicromonosporaceae</taxon>
        <taxon>Cellulosimicrobium</taxon>
    </lineage>
</organism>
<sequence>MTAAAGAAGDVGDVGAGDVVVLSLERWDDVWRRNQYLVAELCRADPTARVLFVEPAADPLHRLSRRGVPRPGRGLRAAPAVDGIAPGRVLLHEPTKWLPRRVDPRADARLARSVERAVARVGLRRPVLWVNDPSGAAVVRRTGWPALYDVTDDWLAADRSPAEHARLVEDEATLLERCAEVTVCSSGLVARKGAIRDVKLLTNGVDLDRYRGAYDRPSDLPAGPVALYVGTVHPDRFDVPLLLATARALDGRARVVLVGPVVDLSAAEHADLARAEVVLLGPRPWTDVPAYLRHADVLLVPHVVDAFTDSLDPIKLYEYRAVERPVVSTPVAGFRDDPGVRVAVGEDFPTAVLAALGDAAPPRADRLATDPPDVPTWRGQAALMRAALARTRTSRRP</sequence>
<dbReference type="Pfam" id="PF13692">
    <property type="entry name" value="Glyco_trans_1_4"/>
    <property type="match status" value="1"/>
</dbReference>
<dbReference type="AlphaFoldDB" id="A0AAU8G2Q7"/>
<keyword evidence="1" id="KW-0328">Glycosyltransferase</keyword>
<dbReference type="GO" id="GO:0016757">
    <property type="term" value="F:glycosyltransferase activity"/>
    <property type="evidence" value="ECO:0007669"/>
    <property type="project" value="UniProtKB-KW"/>
</dbReference>
<dbReference type="PANTHER" id="PTHR12526">
    <property type="entry name" value="GLYCOSYLTRANSFERASE"/>
    <property type="match status" value="1"/>
</dbReference>
<dbReference type="RefSeq" id="WP_353708584.1">
    <property type="nucleotide sequence ID" value="NZ_CP159290.1"/>
</dbReference>
<evidence type="ECO:0000313" key="1">
    <source>
        <dbReference type="EMBL" id="XCH30749.1"/>
    </source>
</evidence>
<keyword evidence="1" id="KW-0808">Transferase</keyword>
<dbReference type="Gene3D" id="3.40.50.2000">
    <property type="entry name" value="Glycogen Phosphorylase B"/>
    <property type="match status" value="1"/>
</dbReference>
<protein>
    <submittedName>
        <fullName evidence="1">Glycosyltransferase</fullName>
        <ecNumber evidence="1">2.4.-.-</ecNumber>
    </submittedName>
</protein>
<dbReference type="EC" id="2.4.-.-" evidence="1"/>
<dbReference type="EMBL" id="CP159290">
    <property type="protein sequence ID" value="XCH30749.1"/>
    <property type="molecule type" value="Genomic_DNA"/>
</dbReference>
<name>A0AAU8G2Q7_9MICO</name>
<accession>A0AAU8G2Q7</accession>
<gene>
    <name evidence="1" type="ORF">ABRQ22_03425</name>
</gene>